<dbReference type="Proteomes" id="UP000224634">
    <property type="component" value="Unassembled WGS sequence"/>
</dbReference>
<protein>
    <recommendedName>
        <fullName evidence="5">Ecp2 effector protein domain-containing protein</fullName>
    </recommendedName>
</protein>
<feature type="signal peptide" evidence="2">
    <location>
        <begin position="1"/>
        <end position="16"/>
    </location>
</feature>
<reference evidence="3 4" key="1">
    <citation type="submission" date="2017-10" db="EMBL/GenBank/DDBJ databases">
        <title>Comparative genomics in systemic dimorphic fungi from Ajellomycetaceae.</title>
        <authorList>
            <person name="Munoz J.F."/>
            <person name="Mcewen J.G."/>
            <person name="Clay O.K."/>
            <person name="Cuomo C.A."/>
        </authorList>
    </citation>
    <scope>NUCLEOTIDE SEQUENCE [LARGE SCALE GENOMIC DNA]</scope>
    <source>
        <strain evidence="3 4">UAMH7299</strain>
    </source>
</reference>
<accession>A0A2B7Z061</accession>
<evidence type="ECO:0008006" key="5">
    <source>
        <dbReference type="Google" id="ProtNLM"/>
    </source>
</evidence>
<sequence>MIFCCGFLSSIFCSLAKEASPQPAPGQADIGQQIELTAAKETMIAEENAHPERSHNCSHPEIIHSTGHSWANGPRHAARGFYIYNCVKNLDILCPAQHKNLNAAITHHQQFPLDDICLDDLVWFQHGVKVLSLKHIDGECLKWVEQSSRGSIELAKRADSTVCNRAVKRVVKETEGYKNANNPETQKKMEEDCKGP</sequence>
<organism evidence="3 4">
    <name type="scientific">Polytolypa hystricis (strain UAMH7299)</name>
    <dbReference type="NCBI Taxonomy" id="1447883"/>
    <lineage>
        <taxon>Eukaryota</taxon>
        <taxon>Fungi</taxon>
        <taxon>Dikarya</taxon>
        <taxon>Ascomycota</taxon>
        <taxon>Pezizomycotina</taxon>
        <taxon>Eurotiomycetes</taxon>
        <taxon>Eurotiomycetidae</taxon>
        <taxon>Onygenales</taxon>
        <taxon>Onygenales incertae sedis</taxon>
        <taxon>Polytolypa</taxon>
    </lineage>
</organism>
<feature type="compositionally biased region" description="Basic and acidic residues" evidence="1">
    <location>
        <begin position="185"/>
        <end position="196"/>
    </location>
</feature>
<comment type="caution">
    <text evidence="3">The sequence shown here is derived from an EMBL/GenBank/DDBJ whole genome shotgun (WGS) entry which is preliminary data.</text>
</comment>
<proteinExistence type="predicted"/>
<keyword evidence="2" id="KW-0732">Signal</keyword>
<dbReference type="EMBL" id="PDNA01000016">
    <property type="protein sequence ID" value="PGH26518.1"/>
    <property type="molecule type" value="Genomic_DNA"/>
</dbReference>
<keyword evidence="4" id="KW-1185">Reference proteome</keyword>
<feature type="region of interest" description="Disordered" evidence="1">
    <location>
        <begin position="174"/>
        <end position="196"/>
    </location>
</feature>
<gene>
    <name evidence="3" type="ORF">AJ80_01832</name>
</gene>
<name>A0A2B7Z061_POLH7</name>
<dbReference type="AlphaFoldDB" id="A0A2B7Z061"/>
<feature type="chain" id="PRO_5012405904" description="Ecp2 effector protein domain-containing protein" evidence="2">
    <location>
        <begin position="17"/>
        <end position="196"/>
    </location>
</feature>
<evidence type="ECO:0000256" key="2">
    <source>
        <dbReference type="SAM" id="SignalP"/>
    </source>
</evidence>
<evidence type="ECO:0000313" key="3">
    <source>
        <dbReference type="EMBL" id="PGH26518.1"/>
    </source>
</evidence>
<evidence type="ECO:0000313" key="4">
    <source>
        <dbReference type="Proteomes" id="UP000224634"/>
    </source>
</evidence>
<evidence type="ECO:0000256" key="1">
    <source>
        <dbReference type="SAM" id="MobiDB-lite"/>
    </source>
</evidence>